<name>Q8WTK2_CAEEL</name>
<sequence length="491" mass="56942">MHKMSKLCFLALLSVTFMLIFVLTTPYSNDRSSYAAYEGGIDPRKTRQFKNIIVHLDLKGAPPRVEYLIEFFKLLSKHHVDGILIEYEDMFPYSGDIEEIRRDLHYSENDIRRIIQAAEVHNLEVIPLIQSFGHLEFVLKKSKFMGLSEDLIDLNTICISDSKSIDIVKQMIEQIRRLHPNSTRIHIGADEAYHVAEDQRCIERMEKESIGKSDLKLEHIAKIGKFARENAGFETVFAWNDMFDKESEETIRKSKINKFIVPVVWGYRTDVTENGYFPDGLFERIFNVFDRFYVASAFKGADGARQQFSNISRYLENQKSYVNLMDLHKNAAAQKVDGIFVTGWSRFNHFNALCELLPVAIPSLIVDLFYLNYQLTEKDAWRAMKSSLECENRRHLRGILAESTVHGCKFPGADVFEIIMHDWKRAVDRRIFGKPDQQPSPDSEAIEILKNLKKSLNQSILYKTDADEVFNQYLHDYHSLIAQNTRTEITN</sequence>
<evidence type="ECO:0000313" key="10">
    <source>
        <dbReference type="WormBase" id="Y51F10.5"/>
    </source>
</evidence>
<feature type="domain" description="Glycoside hydrolase family 20 catalytic" evidence="6">
    <location>
        <begin position="105"/>
        <end position="346"/>
    </location>
</feature>
<evidence type="ECO:0007829" key="11">
    <source>
        <dbReference type="PeptideAtlas" id="Q8WTK2"/>
    </source>
</evidence>
<organism evidence="8 9">
    <name type="scientific">Caenorhabditis elegans</name>
    <dbReference type="NCBI Taxonomy" id="6239"/>
    <lineage>
        <taxon>Eukaryota</taxon>
        <taxon>Metazoa</taxon>
        <taxon>Ecdysozoa</taxon>
        <taxon>Nematoda</taxon>
        <taxon>Chromadorea</taxon>
        <taxon>Rhabditida</taxon>
        <taxon>Rhabditina</taxon>
        <taxon>Rhabditomorpha</taxon>
        <taxon>Rhabditoidea</taxon>
        <taxon>Rhabditidae</taxon>
        <taxon>Peloderinae</taxon>
        <taxon>Caenorhabditis</taxon>
    </lineage>
</organism>
<gene>
    <name evidence="8 10" type="primary">hex-4</name>
    <name evidence="8" type="ORF">CELE_Y51F10.5</name>
    <name evidence="7 10" type="ORF">Y51F10.5</name>
</gene>
<evidence type="ECO:0000256" key="1">
    <source>
        <dbReference type="ARBA" id="ARBA00001231"/>
    </source>
</evidence>
<dbReference type="RefSeq" id="NP_740792.3">
    <property type="nucleotide sequence ID" value="NM_170809.6"/>
</dbReference>
<reference evidence="8" key="2">
    <citation type="submission" date="2003-03" db="EMBL/GenBank/DDBJ databases">
        <authorList>
            <person name="Sulson J.E."/>
            <person name="Waterston R."/>
        </authorList>
    </citation>
    <scope>NUCLEOTIDE SEQUENCE</scope>
    <source>
        <strain evidence="8">Bristol N2</strain>
    </source>
</reference>
<dbReference type="PeptideAtlas" id="Q8WTK2"/>
<dbReference type="CTD" id="245995"/>
<dbReference type="FunCoup" id="Q8WTK2">
    <property type="interactions" value="44"/>
</dbReference>
<dbReference type="eggNOG" id="ENOG502QRCP">
    <property type="taxonomic scope" value="Eukaryota"/>
</dbReference>
<dbReference type="EMBL" id="AM748823">
    <property type="protein sequence ID" value="CAO72177.1"/>
    <property type="molecule type" value="mRNA"/>
</dbReference>
<keyword evidence="4" id="KW-0378">Hydrolase</keyword>
<dbReference type="AGR" id="WB:WBGene00021766"/>
<evidence type="ECO:0000313" key="8">
    <source>
        <dbReference type="EMBL" id="CCD73477.2"/>
    </source>
</evidence>
<dbReference type="SUPFAM" id="SSF51445">
    <property type="entry name" value="(Trans)glycosidases"/>
    <property type="match status" value="1"/>
</dbReference>
<dbReference type="Proteomes" id="UP000001940">
    <property type="component" value="Chromosome I"/>
</dbReference>
<evidence type="ECO:0000259" key="6">
    <source>
        <dbReference type="Pfam" id="PF00728"/>
    </source>
</evidence>
<dbReference type="EC" id="3.2.1.52" evidence="3"/>
<dbReference type="OMA" id="KYYEIRE"/>
<dbReference type="CDD" id="cd06565">
    <property type="entry name" value="GH20_GcnA-like"/>
    <property type="match status" value="1"/>
</dbReference>
<dbReference type="GO" id="GO:0015929">
    <property type="term" value="F:hexosaminidase activity"/>
    <property type="evidence" value="ECO:0000314"/>
    <property type="project" value="WormBase"/>
</dbReference>
<evidence type="ECO:0000256" key="2">
    <source>
        <dbReference type="ARBA" id="ARBA00006285"/>
    </source>
</evidence>
<dbReference type="InterPro" id="IPR038901">
    <property type="entry name" value="HEXDC-like"/>
</dbReference>
<feature type="signal peptide" evidence="5">
    <location>
        <begin position="1"/>
        <end position="24"/>
    </location>
</feature>
<feature type="chain" id="PRO_5015099464" description="beta-N-acetylhexosaminidase" evidence="5">
    <location>
        <begin position="25"/>
        <end position="491"/>
    </location>
</feature>
<comment type="similarity">
    <text evidence="2">Belongs to the glycosyl hydrolase 20 family.</text>
</comment>
<evidence type="ECO:0000256" key="4">
    <source>
        <dbReference type="ARBA" id="ARBA00022801"/>
    </source>
</evidence>
<dbReference type="STRING" id="6239.Y51F10.5.1"/>
<reference evidence="8" key="4">
    <citation type="submission" date="2024-10" db="EMBL/GenBank/DDBJ databases">
        <authorList>
            <consortium name="WormBase Consortium"/>
            <person name="WormBase"/>
        </authorList>
    </citation>
    <scope>NUCLEOTIDE SEQUENCE</scope>
    <source>
        <strain evidence="8">Bristol N2</strain>
    </source>
</reference>
<dbReference type="UCSC" id="Y51F10.5">
    <property type="organism name" value="c. elegans"/>
</dbReference>
<dbReference type="GO" id="GO:0005975">
    <property type="term" value="P:carbohydrate metabolic process"/>
    <property type="evidence" value="ECO:0000314"/>
    <property type="project" value="WormBase"/>
</dbReference>
<dbReference type="GO" id="GO:0005976">
    <property type="term" value="P:polysaccharide metabolic process"/>
    <property type="evidence" value="ECO:0000314"/>
    <property type="project" value="WormBase"/>
</dbReference>
<comment type="catalytic activity">
    <reaction evidence="1">
        <text>Hydrolysis of terminal non-reducing N-acetyl-D-hexosamine residues in N-acetyl-beta-D-hexosaminides.</text>
        <dbReference type="EC" id="3.2.1.52"/>
    </reaction>
</comment>
<accession>A7DY68</accession>
<dbReference type="OrthoDB" id="10023921at2759"/>
<protein>
    <recommendedName>
        <fullName evidence="3">beta-N-acetylhexosaminidase</fullName>
        <ecNumber evidence="3">3.2.1.52</ecNumber>
    </recommendedName>
</protein>
<keyword evidence="5" id="KW-0732">Signal</keyword>
<keyword evidence="9" id="KW-1185">Reference proteome</keyword>
<dbReference type="InterPro" id="IPR017853">
    <property type="entry name" value="GH"/>
</dbReference>
<evidence type="ECO:0000313" key="9">
    <source>
        <dbReference type="Proteomes" id="UP000001940"/>
    </source>
</evidence>
<dbReference type="Gene3D" id="3.20.20.80">
    <property type="entry name" value="Glycosidases"/>
    <property type="match status" value="1"/>
</dbReference>
<dbReference type="PANTHER" id="PTHR21040:SF12">
    <property type="entry name" value="BETA-N-ACETYLHEXOSAMINIDASE"/>
    <property type="match status" value="1"/>
</dbReference>
<evidence type="ECO:0000256" key="5">
    <source>
        <dbReference type="SAM" id="SignalP"/>
    </source>
</evidence>
<evidence type="ECO:0000313" key="7">
    <source>
        <dbReference type="EMBL" id="CAO72177.1"/>
    </source>
</evidence>
<dbReference type="PRO" id="PR:Q8WTK2"/>
<dbReference type="HOGENOM" id="CLU_019666_0_0_1"/>
<keyword evidence="11" id="KW-1267">Proteomics identification</keyword>
<accession>Q8WTK2</accession>
<dbReference type="KEGG" id="cel:CELE_Y51F10.5"/>
<evidence type="ECO:0000256" key="3">
    <source>
        <dbReference type="ARBA" id="ARBA00012663"/>
    </source>
</evidence>
<dbReference type="CAZy" id="GH20">
    <property type="family name" value="Glycoside Hydrolase Family 20"/>
</dbReference>
<dbReference type="PANTHER" id="PTHR21040">
    <property type="entry name" value="BCDNA.GH04120"/>
    <property type="match status" value="1"/>
</dbReference>
<reference evidence="7" key="3">
    <citation type="journal article" date="2007" name="J. Biol. Chem.">
        <title>Biosynthesis of truncated N-linked oligosaccharides results from non-orthologous hexosaminidase-mediated mechanisms in nematodes, plants, and insects.</title>
        <authorList>
            <person name="Gutternigg M."/>
            <person name="Kretschmer-Lubich D."/>
            <person name="Paschinger K."/>
            <person name="Rendic D."/>
            <person name="Hader J."/>
            <person name="Geier P."/>
            <person name="Ranftl R."/>
            <person name="Jantsch V."/>
            <person name="Lochnit G."/>
            <person name="Wilson I.B.H."/>
        </authorList>
    </citation>
    <scope>NUCLEOTIDE SEQUENCE</scope>
</reference>
<dbReference type="InterPro" id="IPR015883">
    <property type="entry name" value="Glyco_hydro_20_cat"/>
</dbReference>
<dbReference type="Pfam" id="PF00728">
    <property type="entry name" value="Glyco_hydro_20"/>
    <property type="match status" value="1"/>
</dbReference>
<dbReference type="Bgee" id="WBGene00021766">
    <property type="expression patterns" value="Expressed in adult organism and 3 other cell types or tissues"/>
</dbReference>
<dbReference type="PaxDb" id="6239-Y51F10.5"/>
<dbReference type="EMBL" id="BX284601">
    <property type="protein sequence ID" value="CCD73477.2"/>
    <property type="molecule type" value="Genomic_DNA"/>
</dbReference>
<dbReference type="SMR" id="Q8WTK2"/>
<dbReference type="WormBase" id="Y51F10.5">
    <property type="protein sequence ID" value="CE46668"/>
    <property type="gene ID" value="WBGene00021766"/>
    <property type="gene designation" value="hex-4"/>
</dbReference>
<dbReference type="AlphaFoldDB" id="Q8WTK2"/>
<reference evidence="8 9" key="1">
    <citation type="journal article" date="1998" name="Science">
        <title>Genome sequence of the nematode C. elegans: a platform for investigating biology.</title>
        <authorList>
            <consortium name="The C. elegans sequencing consortium"/>
            <person name="Sulson J.E."/>
            <person name="Waterston R."/>
        </authorList>
    </citation>
    <scope>NUCLEOTIDE SEQUENCE [LARGE SCALE GENOMIC DNA]</scope>
    <source>
        <strain evidence="8 9">Bristol N2</strain>
    </source>
</reference>
<proteinExistence type="evidence at protein level"/>
<dbReference type="GO" id="GO:0032428">
    <property type="term" value="F:beta-N-acetylgalactosaminidase activity"/>
    <property type="evidence" value="ECO:0000314"/>
    <property type="project" value="WormBase"/>
</dbReference>
<dbReference type="GeneID" id="245995"/>